<proteinExistence type="predicted"/>
<evidence type="ECO:0000313" key="3">
    <source>
        <dbReference type="Proteomes" id="UP001152795"/>
    </source>
</evidence>
<reference evidence="2" key="1">
    <citation type="submission" date="2020-04" db="EMBL/GenBank/DDBJ databases">
        <authorList>
            <person name="Alioto T."/>
            <person name="Alioto T."/>
            <person name="Gomez Garrido J."/>
        </authorList>
    </citation>
    <scope>NUCLEOTIDE SEQUENCE</scope>
    <source>
        <strain evidence="2">A484AB</strain>
    </source>
</reference>
<dbReference type="InterPro" id="IPR058913">
    <property type="entry name" value="Integrase_dom_put"/>
</dbReference>
<evidence type="ECO:0000259" key="1">
    <source>
        <dbReference type="Pfam" id="PF24764"/>
    </source>
</evidence>
<dbReference type="EMBL" id="CACRXK020011862">
    <property type="protein sequence ID" value="CAB4022210.1"/>
    <property type="molecule type" value="Genomic_DNA"/>
</dbReference>
<dbReference type="PANTHER" id="PTHR46791">
    <property type="entry name" value="EXPRESSED PROTEIN"/>
    <property type="match status" value="1"/>
</dbReference>
<dbReference type="Proteomes" id="UP001152795">
    <property type="component" value="Unassembled WGS sequence"/>
</dbReference>
<protein>
    <recommendedName>
        <fullName evidence="1">Integrase core domain-containing protein</fullName>
    </recommendedName>
</protein>
<gene>
    <name evidence="2" type="ORF">PACLA_8A020108</name>
</gene>
<keyword evidence="3" id="KW-1185">Reference proteome</keyword>
<evidence type="ECO:0000313" key="2">
    <source>
        <dbReference type="EMBL" id="CAB4022210.1"/>
    </source>
</evidence>
<dbReference type="PANTHER" id="PTHR46791:SF5">
    <property type="entry name" value="CLR5 DOMAIN-CONTAINING PROTEIN-RELATED"/>
    <property type="match status" value="1"/>
</dbReference>
<dbReference type="Pfam" id="PF24764">
    <property type="entry name" value="rva_4"/>
    <property type="match status" value="1"/>
</dbReference>
<feature type="domain" description="Integrase core" evidence="1">
    <location>
        <begin position="229"/>
        <end position="289"/>
    </location>
</feature>
<comment type="caution">
    <text evidence="2">The sequence shown here is derived from an EMBL/GenBank/DDBJ whole genome shotgun (WGS) entry which is preliminary data.</text>
</comment>
<name>A0A7D9L055_PARCT</name>
<accession>A0A7D9L055</accession>
<dbReference type="AlphaFoldDB" id="A0A7D9L055"/>
<organism evidence="2 3">
    <name type="scientific">Paramuricea clavata</name>
    <name type="common">Red gorgonian</name>
    <name type="synonym">Violescent sea-whip</name>
    <dbReference type="NCBI Taxonomy" id="317549"/>
    <lineage>
        <taxon>Eukaryota</taxon>
        <taxon>Metazoa</taxon>
        <taxon>Cnidaria</taxon>
        <taxon>Anthozoa</taxon>
        <taxon>Octocorallia</taxon>
        <taxon>Malacalcyonacea</taxon>
        <taxon>Plexauridae</taxon>
        <taxon>Paramuricea</taxon>
    </lineage>
</organism>
<sequence length="379" mass="43480">MAHFIDNLRQFFEEFLRCIGEAIAGMSSEYEPNRVDSLLYRLSEFETTLGLISSRVGEYDTNDSVDQLLEDLERLLATVRLLKTRYQDRHVESNTSSDIESPHRSCPVHYLGHACRPRLVVDKVVVQQLPEESMKWVDIARILGISPKTLIRRRREFEMPIGADAFTCLEDGNLDGHVREILRINPEAAVRGHSFKIVRRKYSVPCPNALWHIDGDHKLIEPYRIVIHEAVSLYNLPSRVRSDQGLENVEVARLMLRERGLNRGSTITGKSVHNQRIERLWREVNRTVSGYGAVEDVLDGVQPDMNDYGIDESGNVPELQTSNNVVVPESPIESTEEIDADLQRILETTTDDEYCIQKYLLVLDYMEYQNRENGLGNEI</sequence>